<evidence type="ECO:0000256" key="3">
    <source>
        <dbReference type="ARBA" id="ARBA00022771"/>
    </source>
</evidence>
<evidence type="ECO:0000256" key="2">
    <source>
        <dbReference type="ARBA" id="ARBA00022737"/>
    </source>
</evidence>
<comment type="caution">
    <text evidence="8">The sequence shown here is derived from an EMBL/GenBank/DDBJ whole genome shotgun (WGS) entry which is preliminary data.</text>
</comment>
<dbReference type="PANTHER" id="PTHR24379">
    <property type="entry name" value="KRAB AND ZINC FINGER DOMAIN-CONTAINING"/>
    <property type="match status" value="1"/>
</dbReference>
<dbReference type="SMART" id="SM00355">
    <property type="entry name" value="ZnF_C2H2"/>
    <property type="match status" value="6"/>
</dbReference>
<dbReference type="PROSITE" id="PS50157">
    <property type="entry name" value="ZINC_FINGER_C2H2_2"/>
    <property type="match status" value="4"/>
</dbReference>
<dbReference type="Gene3D" id="3.30.160.60">
    <property type="entry name" value="Classic Zinc Finger"/>
    <property type="match status" value="4"/>
</dbReference>
<keyword evidence="9" id="KW-1185">Reference proteome</keyword>
<keyword evidence="1" id="KW-0479">Metal-binding</keyword>
<feature type="domain" description="C2H2-type" evidence="7">
    <location>
        <begin position="224"/>
        <end position="251"/>
    </location>
</feature>
<dbReference type="Proteomes" id="UP000326759">
    <property type="component" value="Unassembled WGS sequence"/>
</dbReference>
<feature type="region of interest" description="Disordered" evidence="6">
    <location>
        <begin position="1"/>
        <end position="43"/>
    </location>
</feature>
<evidence type="ECO:0000256" key="1">
    <source>
        <dbReference type="ARBA" id="ARBA00022723"/>
    </source>
</evidence>
<dbReference type="InterPro" id="IPR013087">
    <property type="entry name" value="Znf_C2H2_type"/>
</dbReference>
<organism evidence="8 9">
    <name type="scientific">Armadillidium nasatum</name>
    <dbReference type="NCBI Taxonomy" id="96803"/>
    <lineage>
        <taxon>Eukaryota</taxon>
        <taxon>Metazoa</taxon>
        <taxon>Ecdysozoa</taxon>
        <taxon>Arthropoda</taxon>
        <taxon>Crustacea</taxon>
        <taxon>Multicrustacea</taxon>
        <taxon>Malacostraca</taxon>
        <taxon>Eumalacostraca</taxon>
        <taxon>Peracarida</taxon>
        <taxon>Isopoda</taxon>
        <taxon>Oniscidea</taxon>
        <taxon>Crinocheta</taxon>
        <taxon>Armadillidiidae</taxon>
        <taxon>Armadillidium</taxon>
    </lineage>
</organism>
<dbReference type="PANTHER" id="PTHR24379:SF121">
    <property type="entry name" value="C2H2-TYPE DOMAIN-CONTAINING PROTEIN"/>
    <property type="match status" value="1"/>
</dbReference>
<evidence type="ECO:0000313" key="9">
    <source>
        <dbReference type="Proteomes" id="UP000326759"/>
    </source>
</evidence>
<evidence type="ECO:0000259" key="7">
    <source>
        <dbReference type="PROSITE" id="PS50157"/>
    </source>
</evidence>
<feature type="domain" description="C2H2-type" evidence="7">
    <location>
        <begin position="55"/>
        <end position="82"/>
    </location>
</feature>
<sequence>MFKGHWLEGAVEEEQSATTVPNTSQPSEDPVSRNPLPTPQIQDTKPVVAVNENQFKCPSCSYSCSKLWKLRNHEKVHFGDTNMKRNLSRHELNHSDTKKYSCDLCDYQNNSKVLYNKHKLSHSEKYKNSKFKCPRCIFATDERELWKNHVITHERITLHQCCSCEYATTKLSDIKRHRRTHLKNEPSYDGSSYPEPTPQQQHLSSRTPAINPHHFNGVEEKKPYQCDRCSYSSKLKGALNRHSLIHEETKALKCPECDYRTNFKNRLRDHQKIHVQIKDLKCSDCDFETKHKFWCISLYRIIEIKVHILNIGSLCLHIPYLYQWTVVKHYHLGVGLAYPAHVITLVTRLEYLLQKQCRAFILY</sequence>
<evidence type="ECO:0000256" key="6">
    <source>
        <dbReference type="SAM" id="MobiDB-lite"/>
    </source>
</evidence>
<dbReference type="GO" id="GO:0008270">
    <property type="term" value="F:zinc ion binding"/>
    <property type="evidence" value="ECO:0007669"/>
    <property type="project" value="UniProtKB-KW"/>
</dbReference>
<accession>A0A5N5SLW7</accession>
<evidence type="ECO:0000313" key="8">
    <source>
        <dbReference type="EMBL" id="KAB7495023.1"/>
    </source>
</evidence>
<feature type="domain" description="C2H2-type" evidence="7">
    <location>
        <begin position="252"/>
        <end position="279"/>
    </location>
</feature>
<evidence type="ECO:0000256" key="5">
    <source>
        <dbReference type="PROSITE-ProRule" id="PRU00042"/>
    </source>
</evidence>
<keyword evidence="4" id="KW-0862">Zinc</keyword>
<name>A0A5N5SLW7_9CRUS</name>
<dbReference type="AlphaFoldDB" id="A0A5N5SLW7"/>
<feature type="compositionally biased region" description="Polar residues" evidence="6">
    <location>
        <begin position="16"/>
        <end position="27"/>
    </location>
</feature>
<reference evidence="8 9" key="1">
    <citation type="journal article" date="2019" name="PLoS Biol.">
        <title>Sex chromosomes control vertical transmission of feminizing Wolbachia symbionts in an isopod.</title>
        <authorList>
            <person name="Becking T."/>
            <person name="Chebbi M.A."/>
            <person name="Giraud I."/>
            <person name="Moumen B."/>
            <person name="Laverre T."/>
            <person name="Caubet Y."/>
            <person name="Peccoud J."/>
            <person name="Gilbert C."/>
            <person name="Cordaux R."/>
        </authorList>
    </citation>
    <scope>NUCLEOTIDE SEQUENCE [LARGE SCALE GENOMIC DNA]</scope>
    <source>
        <strain evidence="8">ANa2</strain>
        <tissue evidence="8">Whole body excluding digestive tract and cuticle</tissue>
    </source>
</reference>
<feature type="region of interest" description="Disordered" evidence="6">
    <location>
        <begin position="177"/>
        <end position="205"/>
    </location>
</feature>
<protein>
    <submittedName>
        <fullName evidence="8">RE1-silencing transcription factor B</fullName>
    </submittedName>
</protein>
<dbReference type="SUPFAM" id="SSF57667">
    <property type="entry name" value="beta-beta-alpha zinc fingers"/>
    <property type="match status" value="2"/>
</dbReference>
<dbReference type="EMBL" id="SEYY01023213">
    <property type="protein sequence ID" value="KAB7495023.1"/>
    <property type="molecule type" value="Genomic_DNA"/>
</dbReference>
<gene>
    <name evidence="8" type="primary">rest-b</name>
    <name evidence="8" type="ORF">Anas_09842</name>
</gene>
<keyword evidence="2" id="KW-0677">Repeat</keyword>
<keyword evidence="3 5" id="KW-0863">Zinc-finger</keyword>
<evidence type="ECO:0000256" key="4">
    <source>
        <dbReference type="ARBA" id="ARBA00022833"/>
    </source>
</evidence>
<proteinExistence type="predicted"/>
<dbReference type="PROSITE" id="PS00028">
    <property type="entry name" value="ZINC_FINGER_C2H2_1"/>
    <property type="match status" value="1"/>
</dbReference>
<dbReference type="OrthoDB" id="6336709at2759"/>
<feature type="domain" description="C2H2-type" evidence="7">
    <location>
        <begin position="159"/>
        <end position="186"/>
    </location>
</feature>
<dbReference type="InterPro" id="IPR036236">
    <property type="entry name" value="Znf_C2H2_sf"/>
</dbReference>